<evidence type="ECO:0000313" key="2">
    <source>
        <dbReference type="EMBL" id="SDD29207.1"/>
    </source>
</evidence>
<dbReference type="STRING" id="637679.GCA_001550055_00631"/>
<dbReference type="AlphaFoldDB" id="A0A1G6TLB2"/>
<dbReference type="Gene3D" id="1.10.30.50">
    <property type="match status" value="1"/>
</dbReference>
<keyword evidence="2" id="KW-0378">Hydrolase</keyword>
<dbReference type="Proteomes" id="UP000183685">
    <property type="component" value="Unassembled WGS sequence"/>
</dbReference>
<name>A0A1G6TLB2_9PROT</name>
<dbReference type="InterPro" id="IPR003615">
    <property type="entry name" value="HNH_nuc"/>
</dbReference>
<dbReference type="GO" id="GO:0003676">
    <property type="term" value="F:nucleic acid binding"/>
    <property type="evidence" value="ECO:0007669"/>
    <property type="project" value="InterPro"/>
</dbReference>
<dbReference type="CDD" id="cd00085">
    <property type="entry name" value="HNHc"/>
    <property type="match status" value="1"/>
</dbReference>
<dbReference type="OrthoDB" id="9802640at2"/>
<accession>A0A1G6TLB2</accession>
<proteinExistence type="predicted"/>
<keyword evidence="2" id="KW-0540">Nuclease</keyword>
<dbReference type="GO" id="GO:0004519">
    <property type="term" value="F:endonuclease activity"/>
    <property type="evidence" value="ECO:0007669"/>
    <property type="project" value="UniProtKB-KW"/>
</dbReference>
<reference evidence="2 3" key="1">
    <citation type="submission" date="2016-10" db="EMBL/GenBank/DDBJ databases">
        <authorList>
            <person name="de Groot N.N."/>
        </authorList>
    </citation>
    <scope>NUCLEOTIDE SEQUENCE [LARGE SCALE GENOMIC DNA]</scope>
    <source>
        <strain evidence="2 3">CGMCC 1.9109</strain>
    </source>
</reference>
<protein>
    <submittedName>
        <fullName evidence="2">HNH endonuclease</fullName>
    </submittedName>
</protein>
<keyword evidence="3" id="KW-1185">Reference proteome</keyword>
<gene>
    <name evidence="2" type="ORF">SAMN04488071_0258</name>
</gene>
<keyword evidence="2" id="KW-0255">Endonuclease</keyword>
<evidence type="ECO:0000313" key="3">
    <source>
        <dbReference type="Proteomes" id="UP000183685"/>
    </source>
</evidence>
<feature type="domain" description="HNH nuclease" evidence="1">
    <location>
        <begin position="104"/>
        <end position="161"/>
    </location>
</feature>
<dbReference type="InterPro" id="IPR002711">
    <property type="entry name" value="HNH"/>
</dbReference>
<dbReference type="Pfam" id="PF01844">
    <property type="entry name" value="HNH"/>
    <property type="match status" value="1"/>
</dbReference>
<sequence>MSMTTAIYDGREVSVLEALEIKGNSKKVEGRFVCPECAESVNPHNSKTNSHHFEHFKRNPQCSLSHKLKSKNNSRYKYLAVDDPKAIEGYEADQKILSRSRNPRLVQECKKRDLFMCQACGKRPQIQGNPVVECHHKDPLSNGTRETKLSDLVTLCPTCHRAVHTREPAYSLKDLKKLLKLA</sequence>
<dbReference type="SMART" id="SM00507">
    <property type="entry name" value="HNHc"/>
    <property type="match status" value="1"/>
</dbReference>
<organism evidence="2 3">
    <name type="scientific">Kordiimonas lacus</name>
    <dbReference type="NCBI Taxonomy" id="637679"/>
    <lineage>
        <taxon>Bacteria</taxon>
        <taxon>Pseudomonadati</taxon>
        <taxon>Pseudomonadota</taxon>
        <taxon>Alphaproteobacteria</taxon>
        <taxon>Kordiimonadales</taxon>
        <taxon>Kordiimonadaceae</taxon>
        <taxon>Kordiimonas</taxon>
    </lineage>
</organism>
<dbReference type="EMBL" id="FNAK01000001">
    <property type="protein sequence ID" value="SDD29207.1"/>
    <property type="molecule type" value="Genomic_DNA"/>
</dbReference>
<evidence type="ECO:0000259" key="1">
    <source>
        <dbReference type="SMART" id="SM00507"/>
    </source>
</evidence>
<dbReference type="RefSeq" id="WP_074519245.1">
    <property type="nucleotide sequence ID" value="NZ_LRUA01000010.1"/>
</dbReference>
<dbReference type="GO" id="GO:0008270">
    <property type="term" value="F:zinc ion binding"/>
    <property type="evidence" value="ECO:0007669"/>
    <property type="project" value="InterPro"/>
</dbReference>